<dbReference type="GO" id="GO:0030272">
    <property type="term" value="F:5-formyltetrahydrofolate cyclo-ligase activity"/>
    <property type="evidence" value="ECO:0007669"/>
    <property type="project" value="UniProtKB-EC"/>
</dbReference>
<keyword evidence="3 4" id="KW-0067">ATP-binding</keyword>
<dbReference type="STRING" id="465721.ACG33_06095"/>
<sequence length="194" mass="22508">MRARRRQLSRAQRTAAARHFARHLAPLLRPGKRIALYLPHDAEADPGVIIHRARQRGCTLYLPCITHYRRSRMRFLRFDQDTRLRTNRYGIREPDPAHAPDIAVRLLDLVLLPLIAFDDYGGRLGSGAGFYDRHLHHLCRQRQWRRPRLIGLAYEFQRVTHLKSAPWDVPMDGVVTPLGLHTPRRAVSKHGDPC</sequence>
<reference evidence="6 7" key="1">
    <citation type="submission" date="2015-06" db="EMBL/GenBank/DDBJ databases">
        <title>A Comprehensive Approach to Explore the Metabolic and Phylogenetic Diversity of Bacterial Steroid Degradation in the Environment: Testosterone as an Example.</title>
        <authorList>
            <person name="Yang F.-C."/>
            <person name="Chen Y.-L."/>
            <person name="Yu C.-P."/>
            <person name="Tang S.-L."/>
            <person name="Wang P.-H."/>
            <person name="Ismail W."/>
            <person name="Wang C.-H."/>
            <person name="Yang C.-Y."/>
            <person name="Chiang Y.-R."/>
        </authorList>
    </citation>
    <scope>NUCLEOTIDE SEQUENCE [LARGE SCALE GENOMIC DNA]</scope>
    <source>
        <strain evidence="6 7">DSM 18526</strain>
    </source>
</reference>
<evidence type="ECO:0000256" key="3">
    <source>
        <dbReference type="ARBA" id="ARBA00022840"/>
    </source>
</evidence>
<evidence type="ECO:0000256" key="1">
    <source>
        <dbReference type="ARBA" id="ARBA00010638"/>
    </source>
</evidence>
<feature type="binding site" evidence="4">
    <location>
        <begin position="123"/>
        <end position="131"/>
    </location>
    <ligand>
        <name>ATP</name>
        <dbReference type="ChEBI" id="CHEBI:30616"/>
    </ligand>
</feature>
<dbReference type="PIRSF" id="PIRSF006806">
    <property type="entry name" value="FTHF_cligase"/>
    <property type="match status" value="1"/>
</dbReference>
<comment type="catalytic activity">
    <reaction evidence="5">
        <text>(6S)-5-formyl-5,6,7,8-tetrahydrofolate + ATP = (6R)-5,10-methenyltetrahydrofolate + ADP + phosphate</text>
        <dbReference type="Rhea" id="RHEA:10488"/>
        <dbReference type="ChEBI" id="CHEBI:30616"/>
        <dbReference type="ChEBI" id="CHEBI:43474"/>
        <dbReference type="ChEBI" id="CHEBI:57455"/>
        <dbReference type="ChEBI" id="CHEBI:57457"/>
        <dbReference type="ChEBI" id="CHEBI:456216"/>
        <dbReference type="EC" id="6.3.3.2"/>
    </reaction>
</comment>
<dbReference type="PANTHER" id="PTHR23407">
    <property type="entry name" value="ATPASE INHIBITOR/5-FORMYLTETRAHYDROFOLATE CYCLO-LIGASE"/>
    <property type="match status" value="1"/>
</dbReference>
<dbReference type="InterPro" id="IPR002698">
    <property type="entry name" value="FTHF_cligase"/>
</dbReference>
<dbReference type="SUPFAM" id="SSF100950">
    <property type="entry name" value="NagB/RpiA/CoA transferase-like"/>
    <property type="match status" value="1"/>
</dbReference>
<accession>A0A127F8B8</accession>
<feature type="binding site" evidence="4">
    <location>
        <position position="38"/>
    </location>
    <ligand>
        <name>substrate</name>
    </ligand>
</feature>
<dbReference type="Pfam" id="PF01812">
    <property type="entry name" value="5-FTHF_cyc-lig"/>
    <property type="match status" value="1"/>
</dbReference>
<evidence type="ECO:0000313" key="7">
    <source>
        <dbReference type="Proteomes" id="UP000070250"/>
    </source>
</evidence>
<feature type="binding site" evidence="4">
    <location>
        <position position="43"/>
    </location>
    <ligand>
        <name>substrate</name>
    </ligand>
</feature>
<dbReference type="GO" id="GO:0005524">
    <property type="term" value="F:ATP binding"/>
    <property type="evidence" value="ECO:0007669"/>
    <property type="project" value="UniProtKB-KW"/>
</dbReference>
<keyword evidence="5" id="KW-0479">Metal-binding</keyword>
<dbReference type="KEGG" id="sdf:ACG33_06095"/>
<keyword evidence="2 4" id="KW-0547">Nucleotide-binding</keyword>
<evidence type="ECO:0000256" key="2">
    <source>
        <dbReference type="ARBA" id="ARBA00022741"/>
    </source>
</evidence>
<keyword evidence="5" id="KW-0460">Magnesium</keyword>
<organism evidence="6 7">
    <name type="scientific">Steroidobacter denitrificans</name>
    <dbReference type="NCBI Taxonomy" id="465721"/>
    <lineage>
        <taxon>Bacteria</taxon>
        <taxon>Pseudomonadati</taxon>
        <taxon>Pseudomonadota</taxon>
        <taxon>Gammaproteobacteria</taxon>
        <taxon>Steroidobacterales</taxon>
        <taxon>Steroidobacteraceae</taxon>
        <taxon>Steroidobacter</taxon>
    </lineage>
</organism>
<comment type="cofactor">
    <cofactor evidence="5">
        <name>Mg(2+)</name>
        <dbReference type="ChEBI" id="CHEBI:18420"/>
    </cofactor>
</comment>
<evidence type="ECO:0000313" key="6">
    <source>
        <dbReference type="EMBL" id="AMN46672.1"/>
    </source>
</evidence>
<evidence type="ECO:0000256" key="4">
    <source>
        <dbReference type="PIRSR" id="PIRSR006806-1"/>
    </source>
</evidence>
<dbReference type="NCBIfam" id="TIGR02727">
    <property type="entry name" value="MTHFS_bact"/>
    <property type="match status" value="1"/>
</dbReference>
<dbReference type="GO" id="GO:0046872">
    <property type="term" value="F:metal ion binding"/>
    <property type="evidence" value="ECO:0007669"/>
    <property type="project" value="UniProtKB-KW"/>
</dbReference>
<keyword evidence="7" id="KW-1185">Reference proteome</keyword>
<evidence type="ECO:0000256" key="5">
    <source>
        <dbReference type="RuleBase" id="RU361279"/>
    </source>
</evidence>
<dbReference type="Gene3D" id="3.40.50.10420">
    <property type="entry name" value="NagB/RpiA/CoA transferase-like"/>
    <property type="match status" value="1"/>
</dbReference>
<dbReference type="GO" id="GO:0035999">
    <property type="term" value="P:tetrahydrofolate interconversion"/>
    <property type="evidence" value="ECO:0007669"/>
    <property type="project" value="TreeGrafter"/>
</dbReference>
<dbReference type="EMBL" id="CP011971">
    <property type="protein sequence ID" value="AMN46672.1"/>
    <property type="molecule type" value="Genomic_DNA"/>
</dbReference>
<dbReference type="InterPro" id="IPR024185">
    <property type="entry name" value="FTHF_cligase-like_sf"/>
</dbReference>
<proteinExistence type="inferred from homology"/>
<protein>
    <recommendedName>
        <fullName evidence="5">5-formyltetrahydrofolate cyclo-ligase</fullName>
        <ecNumber evidence="5">6.3.3.2</ecNumber>
    </recommendedName>
</protein>
<comment type="similarity">
    <text evidence="1 5">Belongs to the 5-formyltetrahydrofolate cyclo-ligase family.</text>
</comment>
<gene>
    <name evidence="6" type="ORF">ACG33_06095</name>
</gene>
<dbReference type="PANTHER" id="PTHR23407:SF1">
    <property type="entry name" value="5-FORMYLTETRAHYDROFOLATE CYCLO-LIGASE"/>
    <property type="match status" value="1"/>
</dbReference>
<dbReference type="Proteomes" id="UP000070250">
    <property type="component" value="Chromosome"/>
</dbReference>
<dbReference type="AlphaFoldDB" id="A0A127F8B8"/>
<dbReference type="EC" id="6.3.3.2" evidence="5"/>
<dbReference type="InterPro" id="IPR037171">
    <property type="entry name" value="NagB/RpiA_transferase-like"/>
</dbReference>
<dbReference type="GO" id="GO:0009396">
    <property type="term" value="P:folic acid-containing compound biosynthetic process"/>
    <property type="evidence" value="ECO:0007669"/>
    <property type="project" value="TreeGrafter"/>
</dbReference>
<name>A0A127F8B8_STEDE</name>